<organism evidence="1 2">
    <name type="scientific">Neurospora tetrasperma (strain FGSC 2508 / ATCC MYA-4615 / P0657)</name>
    <dbReference type="NCBI Taxonomy" id="510951"/>
    <lineage>
        <taxon>Eukaryota</taxon>
        <taxon>Fungi</taxon>
        <taxon>Dikarya</taxon>
        <taxon>Ascomycota</taxon>
        <taxon>Pezizomycotina</taxon>
        <taxon>Sordariomycetes</taxon>
        <taxon>Sordariomycetidae</taxon>
        <taxon>Sordariales</taxon>
        <taxon>Sordariaceae</taxon>
        <taxon>Neurospora</taxon>
    </lineage>
</organism>
<dbReference type="GeneID" id="20828184"/>
<dbReference type="RefSeq" id="XP_009853836.1">
    <property type="nucleotide sequence ID" value="XM_009855534.1"/>
</dbReference>
<protein>
    <submittedName>
        <fullName evidence="1">Uncharacterized protein</fullName>
    </submittedName>
</protein>
<sequence>SVELESEPVLWNAGRIALASFVEPSLTERTYVQEYAASCAYCRALKEGFGFANCPSFYGIVNTVASTWMLCTWEILNSEV</sequence>
<evidence type="ECO:0000313" key="2">
    <source>
        <dbReference type="Proteomes" id="UP000008065"/>
    </source>
</evidence>
<dbReference type="Proteomes" id="UP000008065">
    <property type="component" value="Unassembled WGS sequence"/>
</dbReference>
<feature type="non-terminal residue" evidence="1">
    <location>
        <position position="1"/>
    </location>
</feature>
<proteinExistence type="predicted"/>
<evidence type="ECO:0000313" key="1">
    <source>
        <dbReference type="EMBL" id="EGO54473.1"/>
    </source>
</evidence>
<dbReference type="HOGENOM" id="CLU_196405_0_0_1"/>
<name>F8MXK2_NEUT8</name>
<dbReference type="AlphaFoldDB" id="F8MXK2"/>
<gene>
    <name evidence="1" type="ORF">NEUTE1DRAFT_48924</name>
</gene>
<keyword evidence="2" id="KW-1185">Reference proteome</keyword>
<dbReference type="EMBL" id="GL891307">
    <property type="protein sequence ID" value="EGO54473.1"/>
    <property type="molecule type" value="Genomic_DNA"/>
</dbReference>
<accession>F8MXK2</accession>
<reference evidence="2" key="1">
    <citation type="journal article" date="2011" name="Genetics">
        <title>Massive changes in genome architecture accompany the transition to self-fertility in the filamentous fungus Neurospora tetrasperma.</title>
        <authorList>
            <person name="Ellison C.E."/>
            <person name="Stajich J.E."/>
            <person name="Jacobson D.J."/>
            <person name="Natvig D.O."/>
            <person name="Lapidus A."/>
            <person name="Foster B."/>
            <person name="Aerts A."/>
            <person name="Riley R."/>
            <person name="Lindquist E.A."/>
            <person name="Grigoriev I.V."/>
            <person name="Taylor J.W."/>
        </authorList>
    </citation>
    <scope>NUCLEOTIDE SEQUENCE [LARGE SCALE GENOMIC DNA]</scope>
    <source>
        <strain evidence="2">FGSC 2508 / P0657</strain>
    </source>
</reference>
<dbReference type="VEuPathDB" id="FungiDB:NEUTE1DRAFT_48924"/>
<dbReference type="KEGG" id="nte:NEUTE1DRAFT48924"/>